<comment type="similarity">
    <text evidence="1">Belongs to the LOR family.</text>
</comment>
<dbReference type="STRING" id="105984.A0A427Y0B4"/>
<proteinExistence type="inferred from homology"/>
<evidence type="ECO:0000313" key="2">
    <source>
        <dbReference type="EMBL" id="RSH84574.1"/>
    </source>
</evidence>
<name>A0A427Y0B4_9TREE</name>
<accession>A0A427Y0B4</accession>
<dbReference type="InterPro" id="IPR038595">
    <property type="entry name" value="LOR_sf"/>
</dbReference>
<dbReference type="InterPro" id="IPR007612">
    <property type="entry name" value="LOR"/>
</dbReference>
<evidence type="ECO:0000256" key="1">
    <source>
        <dbReference type="ARBA" id="ARBA00005437"/>
    </source>
</evidence>
<gene>
    <name evidence="2" type="ORF">EHS24_006096</name>
</gene>
<dbReference type="GeneID" id="39590639"/>
<dbReference type="EMBL" id="RSCE01000003">
    <property type="protein sequence ID" value="RSH84574.1"/>
    <property type="molecule type" value="Genomic_DNA"/>
</dbReference>
<dbReference type="Gene3D" id="2.40.160.200">
    <property type="entry name" value="LURP1-related"/>
    <property type="match status" value="1"/>
</dbReference>
<protein>
    <submittedName>
        <fullName evidence="2">Uncharacterized protein</fullName>
    </submittedName>
</protein>
<dbReference type="Proteomes" id="UP000279236">
    <property type="component" value="Unassembled WGS sequence"/>
</dbReference>
<dbReference type="OrthoDB" id="97518at2759"/>
<dbReference type="AlphaFoldDB" id="A0A427Y0B4"/>
<evidence type="ECO:0000313" key="3">
    <source>
        <dbReference type="Proteomes" id="UP000279236"/>
    </source>
</evidence>
<organism evidence="2 3">
    <name type="scientific">Apiotrichum porosum</name>
    <dbReference type="NCBI Taxonomy" id="105984"/>
    <lineage>
        <taxon>Eukaryota</taxon>
        <taxon>Fungi</taxon>
        <taxon>Dikarya</taxon>
        <taxon>Basidiomycota</taxon>
        <taxon>Agaricomycotina</taxon>
        <taxon>Tremellomycetes</taxon>
        <taxon>Trichosporonales</taxon>
        <taxon>Trichosporonaceae</taxon>
        <taxon>Apiotrichum</taxon>
    </lineage>
</organism>
<reference evidence="2 3" key="1">
    <citation type="submission" date="2018-11" db="EMBL/GenBank/DDBJ databases">
        <title>Genome sequence of Apiotrichum porosum DSM 27194.</title>
        <authorList>
            <person name="Aliyu H."/>
            <person name="Gorte O."/>
            <person name="Ochsenreither K."/>
        </authorList>
    </citation>
    <scope>NUCLEOTIDE SEQUENCE [LARGE SCALE GENOMIC DNA]</scope>
    <source>
        <strain evidence="2 3">DSM 27194</strain>
    </source>
</reference>
<dbReference type="Pfam" id="PF04525">
    <property type="entry name" value="LOR"/>
    <property type="match status" value="1"/>
</dbReference>
<keyword evidence="3" id="KW-1185">Reference proteome</keyword>
<comment type="caution">
    <text evidence="2">The sequence shown here is derived from an EMBL/GenBank/DDBJ whole genome shotgun (WGS) entry which is preliminary data.</text>
</comment>
<dbReference type="SUPFAM" id="SSF54518">
    <property type="entry name" value="Tubby C-terminal domain-like"/>
    <property type="match status" value="1"/>
</dbReference>
<sequence length="225" mass="24876">MANAATNWKEFKSINPPIVINNNYLRGGASALILDDLAVIAGDDYFVKDAVSGAPILRARGKEWSTRDVKTLYDTGGTAICVIKDEIITLHNTMKGEIEGVTLFEVSKHQGYTSDEDRFLVKYRDTDEELKRTINVIGDWLGRKAEIRLAPHGADKKDFTDGELVARVERANMATEFLAKNDSKDTATEEEVTTRYTVAVSPGVDLAFISAVCMCCDAIRAQTDY</sequence>
<dbReference type="InterPro" id="IPR025659">
    <property type="entry name" value="Tubby-like_C"/>
</dbReference>
<dbReference type="RefSeq" id="XP_028478022.1">
    <property type="nucleotide sequence ID" value="XM_028621570.1"/>
</dbReference>